<keyword evidence="4" id="KW-0479">Metal-binding</keyword>
<dbReference type="EMBL" id="NQJD01000001">
    <property type="protein sequence ID" value="TAA76130.1"/>
    <property type="molecule type" value="Genomic_DNA"/>
</dbReference>
<accession>A0A521G579</accession>
<evidence type="ECO:0000256" key="6">
    <source>
        <dbReference type="ARBA" id="ARBA00023014"/>
    </source>
</evidence>
<evidence type="ECO:0000313" key="8">
    <source>
        <dbReference type="EMBL" id="TAA76130.1"/>
    </source>
</evidence>
<keyword evidence="9" id="KW-1185">Reference proteome</keyword>
<organism evidence="8 9">
    <name type="scientific">Candidatus Electronema aureum</name>
    <dbReference type="NCBI Taxonomy" id="2005002"/>
    <lineage>
        <taxon>Bacteria</taxon>
        <taxon>Pseudomonadati</taxon>
        <taxon>Thermodesulfobacteriota</taxon>
        <taxon>Desulfobulbia</taxon>
        <taxon>Desulfobulbales</taxon>
        <taxon>Desulfobulbaceae</taxon>
        <taxon>Candidatus Electronema</taxon>
    </lineage>
</organism>
<evidence type="ECO:0000256" key="1">
    <source>
        <dbReference type="ARBA" id="ARBA00001966"/>
    </source>
</evidence>
<dbReference type="SFLD" id="SFLDS00029">
    <property type="entry name" value="Radical_SAM"/>
    <property type="match status" value="1"/>
</dbReference>
<dbReference type="AlphaFoldDB" id="A0A521G579"/>
<evidence type="ECO:0000256" key="3">
    <source>
        <dbReference type="ARBA" id="ARBA00022691"/>
    </source>
</evidence>
<proteinExistence type="predicted"/>
<dbReference type="InterPro" id="IPR023885">
    <property type="entry name" value="4Fe4S-binding_SPASM_dom"/>
</dbReference>
<dbReference type="Proteomes" id="UP000316238">
    <property type="component" value="Unassembled WGS sequence"/>
</dbReference>
<dbReference type="CDD" id="cd21109">
    <property type="entry name" value="SPASM"/>
    <property type="match status" value="1"/>
</dbReference>
<keyword evidence="2" id="KW-0004">4Fe-4S</keyword>
<evidence type="ECO:0000259" key="7">
    <source>
        <dbReference type="PROSITE" id="PS51918"/>
    </source>
</evidence>
<feature type="domain" description="Radical SAM core" evidence="7">
    <location>
        <begin position="52"/>
        <end position="280"/>
    </location>
</feature>
<dbReference type="InterPro" id="IPR034391">
    <property type="entry name" value="AdoMet-like_SPASM_containing"/>
</dbReference>
<dbReference type="InterPro" id="IPR058240">
    <property type="entry name" value="rSAM_sf"/>
</dbReference>
<evidence type="ECO:0000313" key="9">
    <source>
        <dbReference type="Proteomes" id="UP000316238"/>
    </source>
</evidence>
<dbReference type="GO" id="GO:0051536">
    <property type="term" value="F:iron-sulfur cluster binding"/>
    <property type="evidence" value="ECO:0007669"/>
    <property type="project" value="UniProtKB-KW"/>
</dbReference>
<dbReference type="SFLD" id="SFLDG01067">
    <property type="entry name" value="SPASM/twitch_domain_containing"/>
    <property type="match status" value="1"/>
</dbReference>
<evidence type="ECO:0000256" key="5">
    <source>
        <dbReference type="ARBA" id="ARBA00023004"/>
    </source>
</evidence>
<evidence type="ECO:0000256" key="4">
    <source>
        <dbReference type="ARBA" id="ARBA00022723"/>
    </source>
</evidence>
<reference evidence="8" key="1">
    <citation type="submission" date="2017-07" db="EMBL/GenBank/DDBJ databases">
        <title>The cable genome - Insights into the physiology and evolution of filamentous bacteria capable of sulfide oxidation via long distance electron transfer.</title>
        <authorList>
            <person name="Thorup C."/>
            <person name="Bjerg J.T."/>
            <person name="Schreiber L."/>
            <person name="Nielsen L.P."/>
            <person name="Kjeldsen K.U."/>
            <person name="Boesen T."/>
            <person name="Boggild A."/>
            <person name="Meysman F."/>
            <person name="Geelhoed J."/>
            <person name="Schramm A."/>
        </authorList>
    </citation>
    <scope>NUCLEOTIDE SEQUENCE [LARGE SCALE GENOMIC DNA]</scope>
    <source>
        <strain evidence="8">GS</strain>
    </source>
</reference>
<dbReference type="CDD" id="cd01335">
    <property type="entry name" value="Radical_SAM"/>
    <property type="match status" value="1"/>
</dbReference>
<evidence type="ECO:0000256" key="2">
    <source>
        <dbReference type="ARBA" id="ARBA00022485"/>
    </source>
</evidence>
<name>A0A521G579_9BACT</name>
<keyword evidence="3" id="KW-0949">S-adenosyl-L-methionine</keyword>
<dbReference type="InterPro" id="IPR013785">
    <property type="entry name" value="Aldolase_TIM"/>
</dbReference>
<gene>
    <name evidence="8" type="ORF">CDV28_10125</name>
</gene>
<dbReference type="PROSITE" id="PS51918">
    <property type="entry name" value="RADICAL_SAM"/>
    <property type="match status" value="1"/>
</dbReference>
<comment type="cofactor">
    <cofactor evidence="1">
        <name>[4Fe-4S] cluster</name>
        <dbReference type="ChEBI" id="CHEBI:49883"/>
    </cofactor>
</comment>
<dbReference type="SFLD" id="SFLDG01387">
    <property type="entry name" value="BtrN-like_SPASM_domain_contain"/>
    <property type="match status" value="1"/>
</dbReference>
<protein>
    <submittedName>
        <fullName evidence="8">Radical SAM additional 4Fe4S-binding SPASM domain-containing protein</fullName>
    </submittedName>
</protein>
<dbReference type="GO" id="GO:0003824">
    <property type="term" value="F:catalytic activity"/>
    <property type="evidence" value="ECO:0007669"/>
    <property type="project" value="InterPro"/>
</dbReference>
<dbReference type="PANTHER" id="PTHR11228:SF7">
    <property type="entry name" value="PQQA PEPTIDE CYCLASE"/>
    <property type="match status" value="1"/>
</dbReference>
<dbReference type="Pfam" id="PF13186">
    <property type="entry name" value="SPASM"/>
    <property type="match status" value="1"/>
</dbReference>
<dbReference type="Pfam" id="PF04055">
    <property type="entry name" value="Radical_SAM"/>
    <property type="match status" value="1"/>
</dbReference>
<keyword evidence="6" id="KW-0411">Iron-sulfur</keyword>
<dbReference type="InterPro" id="IPR007197">
    <property type="entry name" value="rSAM"/>
</dbReference>
<sequence length="334" mass="38700">MIHEGKYEKFKSNDLESLVKIDPFEIMEGIFGGKYLEYRRNWKDTHEEYRDSKFPLHIDVDLEDACNQNCAMCHQKYRSRNGATMTWVLLKKIIDEGVQNGLCAINFGSSAEPLLQKELLMKGINYCNENQIMDIFLHTNGLLLDSEFALLLIDSGLRHICISIDAATVERYKKSRRSNDYDKIVENILNFIKNRERRSKSFPTVRVSFCVNPTNYTEKAMFKEFWADKVDIVEFQGFRHINETPATGGEFEKVKIKCSSPFRRVMIWPEGDMSLCCGYKSPDVTLGNVLNSSIISLWNSDKMNKIRESFKGNEKMPETCLKCLDSNYHIKNKA</sequence>
<dbReference type="InterPro" id="IPR050377">
    <property type="entry name" value="Radical_SAM_PqqE_MftC-like"/>
</dbReference>
<comment type="caution">
    <text evidence="8">The sequence shown here is derived from an EMBL/GenBank/DDBJ whole genome shotgun (WGS) entry which is preliminary data.</text>
</comment>
<dbReference type="GO" id="GO:0046872">
    <property type="term" value="F:metal ion binding"/>
    <property type="evidence" value="ECO:0007669"/>
    <property type="project" value="UniProtKB-KW"/>
</dbReference>
<dbReference type="PANTHER" id="PTHR11228">
    <property type="entry name" value="RADICAL SAM DOMAIN PROTEIN"/>
    <property type="match status" value="1"/>
</dbReference>
<dbReference type="SUPFAM" id="SSF102114">
    <property type="entry name" value="Radical SAM enzymes"/>
    <property type="match status" value="1"/>
</dbReference>
<keyword evidence="5" id="KW-0408">Iron</keyword>
<dbReference type="Gene3D" id="3.20.20.70">
    <property type="entry name" value="Aldolase class I"/>
    <property type="match status" value="1"/>
</dbReference>